<accession>A0A448V2L3</accession>
<feature type="transmembrane region" description="Helical" evidence="1">
    <location>
        <begin position="21"/>
        <end position="40"/>
    </location>
</feature>
<dbReference type="KEGG" id="piv:NCTC13079_01189"/>
<evidence type="ECO:0000313" key="2">
    <source>
        <dbReference type="EMBL" id="VEJ35998.1"/>
    </source>
</evidence>
<dbReference type="RefSeq" id="WP_126465746.1">
    <property type="nucleotide sequence ID" value="NZ_JAUSWF010000008.1"/>
</dbReference>
<dbReference type="OrthoDB" id="3174166at2"/>
<proteinExistence type="predicted"/>
<dbReference type="CDD" id="cd20335">
    <property type="entry name" value="BRcat_RBR"/>
    <property type="match status" value="1"/>
</dbReference>
<evidence type="ECO:0008006" key="4">
    <source>
        <dbReference type="Google" id="ProtNLM"/>
    </source>
</evidence>
<gene>
    <name evidence="2" type="ORF">NCTC13079_01189</name>
</gene>
<reference evidence="2 3" key="1">
    <citation type="submission" date="2018-12" db="EMBL/GenBank/DDBJ databases">
        <authorList>
            <consortium name="Pathogen Informatics"/>
        </authorList>
    </citation>
    <scope>NUCLEOTIDE SEQUENCE [LARGE SCALE GENOMIC DNA]</scope>
    <source>
        <strain evidence="2 3">NCTC13079</strain>
    </source>
</reference>
<keyword evidence="3" id="KW-1185">Reference proteome</keyword>
<dbReference type="EMBL" id="LR134523">
    <property type="protein sequence ID" value="VEJ35998.1"/>
    <property type="molecule type" value="Genomic_DNA"/>
</dbReference>
<evidence type="ECO:0000313" key="3">
    <source>
        <dbReference type="Proteomes" id="UP000269544"/>
    </source>
</evidence>
<keyword evidence="1" id="KW-0812">Transmembrane</keyword>
<dbReference type="Proteomes" id="UP000269544">
    <property type="component" value="Chromosome"/>
</dbReference>
<feature type="transmembrane region" description="Helical" evidence="1">
    <location>
        <begin position="46"/>
        <end position="63"/>
    </location>
</feature>
<name>A0A448V2L3_9FIRM</name>
<evidence type="ECO:0000256" key="1">
    <source>
        <dbReference type="SAM" id="Phobius"/>
    </source>
</evidence>
<sequence>MKREEIQAKLRRFFAHRYGWDRLNRALYAAGLVLLVISLVFKCEPLSLFSAILLGLCVFRALSKDRGKRRKENQKYLDGTKPLYALAARIKNSRYYRYVHCPSCNQLAKVPKGKGKVRIRCPHCGFRYERRV</sequence>
<keyword evidence="1" id="KW-1133">Transmembrane helix</keyword>
<keyword evidence="1" id="KW-0472">Membrane</keyword>
<organism evidence="2 3">
    <name type="scientific">Aedoeadaptatus ivorii</name>
    <dbReference type="NCBI Taxonomy" id="54006"/>
    <lineage>
        <taxon>Bacteria</taxon>
        <taxon>Bacillati</taxon>
        <taxon>Bacillota</taxon>
        <taxon>Tissierellia</taxon>
        <taxon>Tissierellales</taxon>
        <taxon>Peptoniphilaceae</taxon>
        <taxon>Aedoeadaptatus</taxon>
    </lineage>
</organism>
<protein>
    <recommendedName>
        <fullName evidence="4">Zn-finger containing protein</fullName>
    </recommendedName>
</protein>
<dbReference type="AlphaFoldDB" id="A0A448V2L3"/>